<accession>A0A413IIN3</accession>
<dbReference type="EC" id="3.6.1.22" evidence="2"/>
<dbReference type="InterPro" id="IPR000086">
    <property type="entry name" value="NUDIX_hydrolase_dom"/>
</dbReference>
<reference evidence="9 10" key="1">
    <citation type="submission" date="2018-08" db="EMBL/GenBank/DDBJ databases">
        <title>A genome reference for cultivated species of the human gut microbiota.</title>
        <authorList>
            <person name="Zou Y."/>
            <person name="Xue W."/>
            <person name="Luo G."/>
        </authorList>
    </citation>
    <scope>NUCLEOTIDE SEQUENCE [LARGE SCALE GENOMIC DNA]</scope>
    <source>
        <strain evidence="9 10">OF02-7</strain>
    </source>
</reference>
<evidence type="ECO:0000256" key="3">
    <source>
        <dbReference type="ARBA" id="ARBA00022723"/>
    </source>
</evidence>
<dbReference type="PANTHER" id="PTHR11383">
    <property type="entry name" value="NUCLEOSIDE DIPHOSPHATE-LINKED MOIETY X MOTIF 13"/>
    <property type="match status" value="1"/>
</dbReference>
<evidence type="ECO:0000256" key="4">
    <source>
        <dbReference type="ARBA" id="ARBA00022801"/>
    </source>
</evidence>
<dbReference type="PROSITE" id="PS00893">
    <property type="entry name" value="NUDIX_BOX"/>
    <property type="match status" value="1"/>
</dbReference>
<dbReference type="EMBL" id="CP069450">
    <property type="protein sequence ID" value="QRO48992.1"/>
    <property type="molecule type" value="Genomic_DNA"/>
</dbReference>
<gene>
    <name evidence="8" type="primary">nudC</name>
    <name evidence="9" type="ORF">DXA50_17570</name>
    <name evidence="8" type="ORF">I6J59_13785</name>
</gene>
<dbReference type="EMBL" id="QSCR01000042">
    <property type="protein sequence ID" value="RGY12573.1"/>
    <property type="molecule type" value="Genomic_DNA"/>
</dbReference>
<evidence type="ECO:0000259" key="7">
    <source>
        <dbReference type="PROSITE" id="PS51462"/>
    </source>
</evidence>
<evidence type="ECO:0000313" key="11">
    <source>
        <dbReference type="Proteomes" id="UP000654720"/>
    </source>
</evidence>
<dbReference type="InterPro" id="IPR015797">
    <property type="entry name" value="NUDIX_hydrolase-like_dom_sf"/>
</dbReference>
<evidence type="ECO:0000256" key="6">
    <source>
        <dbReference type="ARBA" id="ARBA00023027"/>
    </source>
</evidence>
<feature type="domain" description="Nudix hydrolase" evidence="7">
    <location>
        <begin position="149"/>
        <end position="276"/>
    </location>
</feature>
<dbReference type="PROSITE" id="PS51462">
    <property type="entry name" value="NUDIX"/>
    <property type="match status" value="1"/>
</dbReference>
<dbReference type="Proteomes" id="UP000286063">
    <property type="component" value="Unassembled WGS sequence"/>
</dbReference>
<dbReference type="GO" id="GO:0046872">
    <property type="term" value="F:metal ion binding"/>
    <property type="evidence" value="ECO:0007669"/>
    <property type="project" value="UniProtKB-KW"/>
</dbReference>
<protein>
    <recommendedName>
        <fullName evidence="2">NAD(+) diphosphatase</fullName>
        <ecNumber evidence="2">3.6.1.22</ecNumber>
    </recommendedName>
</protein>
<dbReference type="NCBIfam" id="NF001299">
    <property type="entry name" value="PRK00241.1"/>
    <property type="match status" value="1"/>
</dbReference>
<comment type="cofactor">
    <cofactor evidence="1">
        <name>Mg(2+)</name>
        <dbReference type="ChEBI" id="CHEBI:18420"/>
    </cofactor>
</comment>
<evidence type="ECO:0000313" key="10">
    <source>
        <dbReference type="Proteomes" id="UP000286063"/>
    </source>
</evidence>
<dbReference type="CDD" id="cd03429">
    <property type="entry name" value="NUDIX_NADH_pyrophosphatase_Nudt13"/>
    <property type="match status" value="1"/>
</dbReference>
<dbReference type="OrthoDB" id="9787476at2"/>
<evidence type="ECO:0000256" key="2">
    <source>
        <dbReference type="ARBA" id="ARBA00012381"/>
    </source>
</evidence>
<name>A0A413IIN3_9BACT</name>
<sequence>MIQDIAPRTFSNAYKTKRPETTNYALYFNGHSILVGKDSPTLRFPRFEELTDVREEIYQEAIYLFAIDDECFYLVNHLPEEQPEFEMKDTGIFRTSNPRHLAFAGITAYSLYKWYDNHRYCSHCGNRLVRHDKERMLYCEKCNNTEYPKIMPAVIIAVTNGNKILLSKYANREYTRYALLAGFTEIGESIEETVKREVMEEVGLHVKNLRYYKSQPWSFSDTLLMGFFAEVEGDDSITLDREELALAEWFERENIPVSESDISLTSEMIEYFRNHQE</sequence>
<dbReference type="RefSeq" id="WP_027201066.1">
    <property type="nucleotide sequence ID" value="NZ_CAJKXH010000013.1"/>
</dbReference>
<dbReference type="InterPro" id="IPR049734">
    <property type="entry name" value="NudC-like_C"/>
</dbReference>
<keyword evidence="4 9" id="KW-0378">Hydrolase</keyword>
<dbReference type="Proteomes" id="UP000654720">
    <property type="component" value="Chromosome"/>
</dbReference>
<keyword evidence="5" id="KW-0460">Magnesium</keyword>
<dbReference type="SUPFAM" id="SSF55811">
    <property type="entry name" value="Nudix"/>
    <property type="match status" value="1"/>
</dbReference>
<keyword evidence="6" id="KW-0520">NAD</keyword>
<proteinExistence type="predicted"/>
<dbReference type="Gene3D" id="3.90.79.20">
    <property type="match status" value="1"/>
</dbReference>
<dbReference type="PANTHER" id="PTHR11383:SF3">
    <property type="entry name" value="NAD(P)H PYROPHOSPHATASE NUDT13, MITOCHONDRIAL"/>
    <property type="match status" value="1"/>
</dbReference>
<dbReference type="GeneID" id="93098364"/>
<dbReference type="GO" id="GO:0016787">
    <property type="term" value="F:hydrolase activity"/>
    <property type="evidence" value="ECO:0007669"/>
    <property type="project" value="UniProtKB-KW"/>
</dbReference>
<reference evidence="8 11" key="2">
    <citation type="submission" date="2021-02" db="EMBL/GenBank/DDBJ databases">
        <title>FDA dAtabase for Regulatory Grade micrObial Sequences (FDA-ARGOS): Supporting development and validation of Infectious Disease Dx tests.</title>
        <authorList>
            <person name="Carlson P."/>
            <person name="Fischbach M."/>
            <person name="Hastie J."/>
            <person name="Bilen M."/>
            <person name="Cheng A."/>
            <person name="Tallon L."/>
            <person name="Sadzewicz L."/>
            <person name="Zhao X."/>
            <person name="Boylan J."/>
            <person name="Ott S."/>
            <person name="Bowen H."/>
            <person name="Vavikolanu K."/>
            <person name="Mehta A."/>
            <person name="Aluvathingal J."/>
            <person name="Nadendla S."/>
            <person name="Yan Y."/>
            <person name="Sichtig H."/>
        </authorList>
    </citation>
    <scope>NUCLEOTIDE SEQUENCE [LARGE SCALE GENOMIC DNA]</scope>
    <source>
        <strain evidence="8 11">FDAARGOS_1229</strain>
    </source>
</reference>
<dbReference type="InterPro" id="IPR020084">
    <property type="entry name" value="NUDIX_hydrolase_CS"/>
</dbReference>
<evidence type="ECO:0000256" key="1">
    <source>
        <dbReference type="ARBA" id="ARBA00001946"/>
    </source>
</evidence>
<evidence type="ECO:0000313" key="8">
    <source>
        <dbReference type="EMBL" id="QRO48992.1"/>
    </source>
</evidence>
<dbReference type="Gene3D" id="3.90.79.10">
    <property type="entry name" value="Nucleoside Triphosphate Pyrophosphohydrolase"/>
    <property type="match status" value="1"/>
</dbReference>
<keyword evidence="3" id="KW-0479">Metal-binding</keyword>
<evidence type="ECO:0000256" key="5">
    <source>
        <dbReference type="ARBA" id="ARBA00022842"/>
    </source>
</evidence>
<dbReference type="Pfam" id="PF00293">
    <property type="entry name" value="NUDIX"/>
    <property type="match status" value="1"/>
</dbReference>
<keyword evidence="11" id="KW-1185">Reference proteome</keyword>
<dbReference type="Pfam" id="PF09297">
    <property type="entry name" value="Zn_ribbon_NUD"/>
    <property type="match status" value="1"/>
</dbReference>
<organism evidence="9 10">
    <name type="scientific">Butyricimonas virosa</name>
    <dbReference type="NCBI Taxonomy" id="544645"/>
    <lineage>
        <taxon>Bacteria</taxon>
        <taxon>Pseudomonadati</taxon>
        <taxon>Bacteroidota</taxon>
        <taxon>Bacteroidia</taxon>
        <taxon>Bacteroidales</taxon>
        <taxon>Odoribacteraceae</taxon>
        <taxon>Butyricimonas</taxon>
    </lineage>
</organism>
<dbReference type="InterPro" id="IPR015376">
    <property type="entry name" value="Znr_NADH_PPase"/>
</dbReference>
<dbReference type="AlphaFoldDB" id="A0A413IIN3"/>
<evidence type="ECO:0000313" key="9">
    <source>
        <dbReference type="EMBL" id="RGY12573.1"/>
    </source>
</evidence>